<evidence type="ECO:0000259" key="5">
    <source>
        <dbReference type="PROSITE" id="PS01124"/>
    </source>
</evidence>
<evidence type="ECO:0000256" key="4">
    <source>
        <dbReference type="SAM" id="MobiDB-lite"/>
    </source>
</evidence>
<dbReference type="InterPro" id="IPR018060">
    <property type="entry name" value="HTH_AraC"/>
</dbReference>
<feature type="domain" description="HTH araC/xylS-type" evidence="5">
    <location>
        <begin position="185"/>
        <end position="283"/>
    </location>
</feature>
<organism evidence="6 7">
    <name type="scientific">Methylobacterium brachiatum</name>
    <dbReference type="NCBI Taxonomy" id="269660"/>
    <lineage>
        <taxon>Bacteria</taxon>
        <taxon>Pseudomonadati</taxon>
        <taxon>Pseudomonadota</taxon>
        <taxon>Alphaproteobacteria</taxon>
        <taxon>Hyphomicrobiales</taxon>
        <taxon>Methylobacteriaceae</taxon>
        <taxon>Methylobacterium</taxon>
    </lineage>
</organism>
<accession>A0AAJ1TTJ4</accession>
<dbReference type="GO" id="GO:0003700">
    <property type="term" value="F:DNA-binding transcription factor activity"/>
    <property type="evidence" value="ECO:0007669"/>
    <property type="project" value="InterPro"/>
</dbReference>
<reference evidence="6" key="1">
    <citation type="submission" date="2023-07" db="EMBL/GenBank/DDBJ databases">
        <title>Genomic Encyclopedia of Type Strains, Phase IV (KMG-IV): sequencing the most valuable type-strain genomes for metagenomic binning, comparative biology and taxonomic classification.</title>
        <authorList>
            <person name="Goeker M."/>
        </authorList>
    </citation>
    <scope>NUCLEOTIDE SEQUENCE</scope>
    <source>
        <strain evidence="6">DSM 19569</strain>
    </source>
</reference>
<dbReference type="SUPFAM" id="SSF46689">
    <property type="entry name" value="Homeodomain-like"/>
    <property type="match status" value="2"/>
</dbReference>
<dbReference type="PANTHER" id="PTHR46796">
    <property type="entry name" value="HTH-TYPE TRANSCRIPTIONAL ACTIVATOR RHAS-RELATED"/>
    <property type="match status" value="1"/>
</dbReference>
<gene>
    <name evidence="6" type="ORF">QO001_005638</name>
</gene>
<dbReference type="EMBL" id="JAUSWL010000016">
    <property type="protein sequence ID" value="MDQ0546686.1"/>
    <property type="molecule type" value="Genomic_DNA"/>
</dbReference>
<dbReference type="PROSITE" id="PS01124">
    <property type="entry name" value="HTH_ARAC_FAMILY_2"/>
    <property type="match status" value="1"/>
</dbReference>
<protein>
    <submittedName>
        <fullName evidence="6">AraC-like DNA-binding protein</fullName>
    </submittedName>
</protein>
<evidence type="ECO:0000256" key="1">
    <source>
        <dbReference type="ARBA" id="ARBA00023015"/>
    </source>
</evidence>
<dbReference type="SMART" id="SM00342">
    <property type="entry name" value="HTH_ARAC"/>
    <property type="match status" value="1"/>
</dbReference>
<name>A0AAJ1TTJ4_9HYPH</name>
<dbReference type="Proteomes" id="UP001223420">
    <property type="component" value="Unassembled WGS sequence"/>
</dbReference>
<dbReference type="InterPro" id="IPR009057">
    <property type="entry name" value="Homeodomain-like_sf"/>
</dbReference>
<evidence type="ECO:0000313" key="7">
    <source>
        <dbReference type="Proteomes" id="UP001223420"/>
    </source>
</evidence>
<feature type="region of interest" description="Disordered" evidence="4">
    <location>
        <begin position="278"/>
        <end position="302"/>
    </location>
</feature>
<dbReference type="Pfam" id="PF12833">
    <property type="entry name" value="HTH_18"/>
    <property type="match status" value="1"/>
</dbReference>
<evidence type="ECO:0000256" key="3">
    <source>
        <dbReference type="ARBA" id="ARBA00023163"/>
    </source>
</evidence>
<evidence type="ECO:0000313" key="6">
    <source>
        <dbReference type="EMBL" id="MDQ0546686.1"/>
    </source>
</evidence>
<proteinExistence type="predicted"/>
<dbReference type="GO" id="GO:0043565">
    <property type="term" value="F:sequence-specific DNA binding"/>
    <property type="evidence" value="ECO:0007669"/>
    <property type="project" value="InterPro"/>
</dbReference>
<dbReference type="AlphaFoldDB" id="A0AAJ1TTJ4"/>
<sequence>MSQVLSPESDWVHYGELPSISHQLATADWAFYDVRYAAPGSCEGRATRLHISHRPDALRLATNMPCDAPAAPSAAVFTPGQTVRCGWHGSGRGRHLMLAPEFVAAVLGDDFAILPARPFADNRQPDATDAAIGQLMTVFADEIARADQVDPIFLQTLAAALVHYVARHTPSRTSARGGLAPRQLRRILDAIETRLSERLDLTELAGVIGTSTRYLCRAFRQSTGHSPHQYILRRRIDRACDLIRSGDLSLADIAHATGFAGHSQMTATFQRILQVPPSHFRTQSRSRPPRIAERPSQPNGEA</sequence>
<dbReference type="InterPro" id="IPR050204">
    <property type="entry name" value="AraC_XylS_family_regulators"/>
</dbReference>
<evidence type="ECO:0000256" key="2">
    <source>
        <dbReference type="ARBA" id="ARBA00023125"/>
    </source>
</evidence>
<dbReference type="RefSeq" id="WP_230368442.1">
    <property type="nucleotide sequence ID" value="NZ_JAJALK010000030.1"/>
</dbReference>
<dbReference type="Gene3D" id="1.10.10.60">
    <property type="entry name" value="Homeodomain-like"/>
    <property type="match status" value="2"/>
</dbReference>
<keyword evidence="2 6" id="KW-0238">DNA-binding</keyword>
<dbReference type="PANTHER" id="PTHR46796:SF6">
    <property type="entry name" value="ARAC SUBFAMILY"/>
    <property type="match status" value="1"/>
</dbReference>
<keyword evidence="1" id="KW-0805">Transcription regulation</keyword>
<keyword evidence="3" id="KW-0804">Transcription</keyword>
<comment type="caution">
    <text evidence="6">The sequence shown here is derived from an EMBL/GenBank/DDBJ whole genome shotgun (WGS) entry which is preliminary data.</text>
</comment>